<dbReference type="InterPro" id="IPR003593">
    <property type="entry name" value="AAA+_ATPase"/>
</dbReference>
<dbReference type="OrthoDB" id="9800654at2"/>
<dbReference type="RefSeq" id="WP_119786532.1">
    <property type="nucleotide sequence ID" value="NZ_QYUQ01000002.1"/>
</dbReference>
<evidence type="ECO:0000256" key="2">
    <source>
        <dbReference type="ARBA" id="ARBA00022475"/>
    </source>
</evidence>
<dbReference type="InterPro" id="IPR027417">
    <property type="entry name" value="P-loop_NTPase"/>
</dbReference>
<dbReference type="GO" id="GO:0005524">
    <property type="term" value="F:ATP binding"/>
    <property type="evidence" value="ECO:0007669"/>
    <property type="project" value="UniProtKB-KW"/>
</dbReference>
<dbReference type="PROSITE" id="PS00211">
    <property type="entry name" value="ABC_TRANSPORTER_1"/>
    <property type="match status" value="1"/>
</dbReference>
<dbReference type="EMBL" id="QYUQ01000002">
    <property type="protein sequence ID" value="RJG03033.1"/>
    <property type="molecule type" value="Genomic_DNA"/>
</dbReference>
<keyword evidence="2" id="KW-1003">Cell membrane</keyword>
<evidence type="ECO:0000313" key="10">
    <source>
        <dbReference type="Proteomes" id="UP000266327"/>
    </source>
</evidence>
<keyword evidence="5" id="KW-0067">ATP-binding</keyword>
<dbReference type="NCBIfam" id="NF010061">
    <property type="entry name" value="PRK13538.1"/>
    <property type="match status" value="1"/>
</dbReference>
<dbReference type="GO" id="GO:0022857">
    <property type="term" value="F:transmembrane transporter activity"/>
    <property type="evidence" value="ECO:0007669"/>
    <property type="project" value="InterPro"/>
</dbReference>
<sequence length="225" mass="24222">MSTEVMLEAASLTAARGDRPVFIGLDLRVEPGQAVHVTGPNGSGKSTLLRILAGLLCPESGQIRWNGYAVPAGRRLPDCSYLGHRNGLKAELTALENLRDVAVLHAYRSDEEGLLDALAKVGMAGAAHTVAGLLSQGQQRRIALARVLVGAPQLWLLDEPTTALDQASIRMFENLCDQHLSRGGMLVFANHHPLRLPAERLRELAIPAIAHRMEQEAACLLPLAI</sequence>
<evidence type="ECO:0000256" key="1">
    <source>
        <dbReference type="ARBA" id="ARBA00022448"/>
    </source>
</evidence>
<dbReference type="Proteomes" id="UP000266327">
    <property type="component" value="Unassembled WGS sequence"/>
</dbReference>
<keyword evidence="6" id="KW-1278">Translocase</keyword>
<dbReference type="SUPFAM" id="SSF52540">
    <property type="entry name" value="P-loop containing nucleoside triphosphate hydrolases"/>
    <property type="match status" value="1"/>
</dbReference>
<evidence type="ECO:0000256" key="5">
    <source>
        <dbReference type="ARBA" id="ARBA00022840"/>
    </source>
</evidence>
<keyword evidence="3" id="KW-0547">Nucleotide-binding</keyword>
<evidence type="ECO:0000256" key="6">
    <source>
        <dbReference type="ARBA" id="ARBA00022967"/>
    </source>
</evidence>
<evidence type="ECO:0000256" key="3">
    <source>
        <dbReference type="ARBA" id="ARBA00022741"/>
    </source>
</evidence>
<dbReference type="PANTHER" id="PTHR43499">
    <property type="entry name" value="ABC TRANSPORTER I FAMILY MEMBER 1"/>
    <property type="match status" value="1"/>
</dbReference>
<reference evidence="10" key="1">
    <citation type="submission" date="2018-09" db="EMBL/GenBank/DDBJ databases">
        <authorList>
            <person name="Zhu H."/>
        </authorList>
    </citation>
    <scope>NUCLEOTIDE SEQUENCE [LARGE SCALE GENOMIC DNA]</scope>
    <source>
        <strain evidence="10">K1S02-23</strain>
    </source>
</reference>
<feature type="domain" description="ABC transporter" evidence="8">
    <location>
        <begin position="7"/>
        <end position="223"/>
    </location>
</feature>
<gene>
    <name evidence="9" type="primary">ccmA</name>
    <name evidence="9" type="ORF">D3878_16810</name>
</gene>
<proteinExistence type="predicted"/>
<dbReference type="InterPro" id="IPR003439">
    <property type="entry name" value="ABC_transporter-like_ATP-bd"/>
</dbReference>
<evidence type="ECO:0000256" key="4">
    <source>
        <dbReference type="ARBA" id="ARBA00022748"/>
    </source>
</evidence>
<dbReference type="PROSITE" id="PS50893">
    <property type="entry name" value="ABC_TRANSPORTER_2"/>
    <property type="match status" value="1"/>
</dbReference>
<protein>
    <submittedName>
        <fullName evidence="9">Cytochrome c biogenesis heme-transporting ATPase CcmA</fullName>
    </submittedName>
</protein>
<dbReference type="Gene3D" id="3.40.50.300">
    <property type="entry name" value="P-loop containing nucleotide triphosphate hydrolases"/>
    <property type="match status" value="1"/>
</dbReference>
<evidence type="ECO:0000313" key="9">
    <source>
        <dbReference type="EMBL" id="RJG03033.1"/>
    </source>
</evidence>
<accession>A0A3A3G3F7</accession>
<evidence type="ECO:0000259" key="8">
    <source>
        <dbReference type="PROSITE" id="PS50893"/>
    </source>
</evidence>
<dbReference type="InterPro" id="IPR005895">
    <property type="entry name" value="ABC_transptr_haem_export_CcmA"/>
</dbReference>
<dbReference type="Pfam" id="PF00005">
    <property type="entry name" value="ABC_tran"/>
    <property type="match status" value="1"/>
</dbReference>
<dbReference type="GO" id="GO:0016887">
    <property type="term" value="F:ATP hydrolysis activity"/>
    <property type="evidence" value="ECO:0007669"/>
    <property type="project" value="InterPro"/>
</dbReference>
<dbReference type="InterPro" id="IPR017871">
    <property type="entry name" value="ABC_transporter-like_CS"/>
</dbReference>
<evidence type="ECO:0000256" key="7">
    <source>
        <dbReference type="ARBA" id="ARBA00023136"/>
    </source>
</evidence>
<keyword evidence="10" id="KW-1185">Reference proteome</keyword>
<dbReference type="SMART" id="SM00382">
    <property type="entry name" value="AAA"/>
    <property type="match status" value="1"/>
</dbReference>
<dbReference type="AlphaFoldDB" id="A0A3A3G3F7"/>
<organism evidence="9 10">
    <name type="scientific">Noviherbaspirillum sedimenti</name>
    <dbReference type="NCBI Taxonomy" id="2320865"/>
    <lineage>
        <taxon>Bacteria</taxon>
        <taxon>Pseudomonadati</taxon>
        <taxon>Pseudomonadota</taxon>
        <taxon>Betaproteobacteria</taxon>
        <taxon>Burkholderiales</taxon>
        <taxon>Oxalobacteraceae</taxon>
        <taxon>Noviherbaspirillum</taxon>
    </lineage>
</organism>
<name>A0A3A3G3F7_9BURK</name>
<comment type="caution">
    <text evidence="9">The sequence shown here is derived from an EMBL/GenBank/DDBJ whole genome shotgun (WGS) entry which is preliminary data.</text>
</comment>
<keyword evidence="1" id="KW-0813">Transport</keyword>
<dbReference type="GO" id="GO:0017004">
    <property type="term" value="P:cytochrome complex assembly"/>
    <property type="evidence" value="ECO:0007669"/>
    <property type="project" value="UniProtKB-KW"/>
</dbReference>
<keyword evidence="7" id="KW-0472">Membrane</keyword>
<dbReference type="NCBIfam" id="TIGR01189">
    <property type="entry name" value="ccmA"/>
    <property type="match status" value="1"/>
</dbReference>
<keyword evidence="4" id="KW-0201">Cytochrome c-type biogenesis</keyword>
<dbReference type="PANTHER" id="PTHR43499:SF1">
    <property type="entry name" value="ABC TRANSPORTER I FAMILY MEMBER 1"/>
    <property type="match status" value="1"/>
</dbReference>